<dbReference type="Proteomes" id="UP001060336">
    <property type="component" value="Chromosome"/>
</dbReference>
<protein>
    <submittedName>
        <fullName evidence="1">Uncharacterized protein</fullName>
    </submittedName>
</protein>
<evidence type="ECO:0000313" key="2">
    <source>
        <dbReference type="Proteomes" id="UP001060336"/>
    </source>
</evidence>
<gene>
    <name evidence="1" type="ORF">NUH88_09575</name>
</gene>
<dbReference type="RefSeq" id="WP_257771706.1">
    <property type="nucleotide sequence ID" value="NZ_CP102480.1"/>
</dbReference>
<dbReference type="AlphaFoldDB" id="A0A9J7AZT9"/>
<proteinExistence type="predicted"/>
<dbReference type="KEGG" id="naci:NUH88_09575"/>
<organism evidence="1 2">
    <name type="scientific">Nisaea acidiphila</name>
    <dbReference type="NCBI Taxonomy" id="1862145"/>
    <lineage>
        <taxon>Bacteria</taxon>
        <taxon>Pseudomonadati</taxon>
        <taxon>Pseudomonadota</taxon>
        <taxon>Alphaproteobacteria</taxon>
        <taxon>Rhodospirillales</taxon>
        <taxon>Thalassobaculaceae</taxon>
        <taxon>Nisaea</taxon>
    </lineage>
</organism>
<keyword evidence="2" id="KW-1185">Reference proteome</keyword>
<sequence length="56" mass="5676">MTSPVGNSLAIFAFRADKQQQIVQAQVVSSAVETAKQIAQSNGAQAASSGGVNITV</sequence>
<accession>A0A9J7AZT9</accession>
<evidence type="ECO:0000313" key="1">
    <source>
        <dbReference type="EMBL" id="UUX51937.1"/>
    </source>
</evidence>
<name>A0A9J7AZT9_9PROT</name>
<dbReference type="EMBL" id="CP102480">
    <property type="protein sequence ID" value="UUX51937.1"/>
    <property type="molecule type" value="Genomic_DNA"/>
</dbReference>
<reference evidence="1" key="1">
    <citation type="submission" date="2022-08" db="EMBL/GenBank/DDBJ databases">
        <title>Nisaea acidiphila sp. nov., isolated from a marine algal debris and emended description of the genus Nisaea Urios et al. 2008.</title>
        <authorList>
            <person name="Kwon K."/>
        </authorList>
    </citation>
    <scope>NUCLEOTIDE SEQUENCE</scope>
    <source>
        <strain evidence="1">MEBiC11861</strain>
    </source>
</reference>